<comment type="caution">
    <text evidence="1">The sequence shown here is derived from an EMBL/GenBank/DDBJ whole genome shotgun (WGS) entry which is preliminary data.</text>
</comment>
<reference evidence="1" key="1">
    <citation type="submission" date="2022-10" db="EMBL/GenBank/DDBJ databases">
        <title>Comparative genomic analysis of Cohnella hashimotonis sp. nov., isolated from the International Space Station.</title>
        <authorList>
            <person name="Simpson A."/>
            <person name="Venkateswaran K."/>
        </authorList>
    </citation>
    <scope>NUCLEOTIDE SEQUENCE</scope>
    <source>
        <strain evidence="1">DSM 28161</strain>
    </source>
</reference>
<organism evidence="1 2">
    <name type="scientific">Cohnella rhizosphaerae</name>
    <dbReference type="NCBI Taxonomy" id="1457232"/>
    <lineage>
        <taxon>Bacteria</taxon>
        <taxon>Bacillati</taxon>
        <taxon>Bacillota</taxon>
        <taxon>Bacilli</taxon>
        <taxon>Bacillales</taxon>
        <taxon>Paenibacillaceae</taxon>
        <taxon>Cohnella</taxon>
    </lineage>
</organism>
<evidence type="ECO:0000313" key="2">
    <source>
        <dbReference type="Proteomes" id="UP001153404"/>
    </source>
</evidence>
<dbReference type="InterPro" id="IPR006059">
    <property type="entry name" value="SBP"/>
</dbReference>
<dbReference type="RefSeq" id="WP_277534509.1">
    <property type="nucleotide sequence ID" value="NZ_JAPDIA010000007.1"/>
</dbReference>
<evidence type="ECO:0000313" key="1">
    <source>
        <dbReference type="EMBL" id="MDG0811721.1"/>
    </source>
</evidence>
<dbReference type="EMBL" id="JAPDIA010000007">
    <property type="protein sequence ID" value="MDG0811721.1"/>
    <property type="molecule type" value="Genomic_DNA"/>
</dbReference>
<dbReference type="Pfam" id="PF13416">
    <property type="entry name" value="SBP_bac_8"/>
    <property type="match status" value="1"/>
</dbReference>
<accession>A0A9X4QTZ9</accession>
<proteinExistence type="predicted"/>
<dbReference type="Proteomes" id="UP001153404">
    <property type="component" value="Unassembled WGS sequence"/>
</dbReference>
<keyword evidence="2" id="KW-1185">Reference proteome</keyword>
<dbReference type="SUPFAM" id="SSF53850">
    <property type="entry name" value="Periplasmic binding protein-like II"/>
    <property type="match status" value="1"/>
</dbReference>
<name>A0A9X4QTZ9_9BACL</name>
<gene>
    <name evidence="1" type="ORF">OMP40_21895</name>
</gene>
<sequence length="193" mass="20722">MKELYAHDPFLNGRSALTYGSSSYLRNIAQAGSQMGLGEDDWGVLSPPTDEGSRGTDGAFEIPFVFAIPEKAPHADAAWELLKYIMSPSQANRLVRLPHGDALPTVAADAAAADSRSAVFYRAEVDPSRVLDAAARNADPSYRRVASAIWTEANGRMQSLNDGVLDVPELLKALQAKAAQTIRDAQAKPEAKP</sequence>
<dbReference type="Gene3D" id="3.40.190.10">
    <property type="entry name" value="Periplasmic binding protein-like II"/>
    <property type="match status" value="1"/>
</dbReference>
<protein>
    <submittedName>
        <fullName evidence="1">Extracellular solute-binding protein</fullName>
    </submittedName>
</protein>
<dbReference type="AlphaFoldDB" id="A0A9X4QTZ9"/>